<dbReference type="RefSeq" id="WP_184480233.1">
    <property type="nucleotide sequence ID" value="NZ_JACHIV010000001.1"/>
</dbReference>
<dbReference type="InterPro" id="IPR045055">
    <property type="entry name" value="DNA2/NAM7-like"/>
</dbReference>
<proteinExistence type="predicted"/>
<gene>
    <name evidence="5" type="ORF">BJ969_003646</name>
</gene>
<dbReference type="CDD" id="cd18808">
    <property type="entry name" value="SF1_C_Upf1"/>
    <property type="match status" value="1"/>
</dbReference>
<feature type="coiled-coil region" evidence="1">
    <location>
        <begin position="395"/>
        <end position="422"/>
    </location>
</feature>
<evidence type="ECO:0000259" key="4">
    <source>
        <dbReference type="Pfam" id="PF13087"/>
    </source>
</evidence>
<evidence type="ECO:0000256" key="1">
    <source>
        <dbReference type="SAM" id="Coils"/>
    </source>
</evidence>
<sequence>MLISDQSTGRFQDRTADIAGVEPLPDGRVGIMFNGGKRYPYGANRVRVLRDPQHTTLSGDLRAEVCGTVWDSAIEVATFAGPEGGWSRVFYRSGEGVKHRAYPAFQVRVLTSATATGAAADVFRYWRAVVAGLPDDDPLVRPYRRLSFVDPESALGAYLAGRPIERREPAGVPIFPFRCNLSQRQAVENALTCSASVIEGPPGTGKTETILNLIANITVRDETVGIVSHTNSAVDNVREKLEELGFGHVLASLGKMEKRKAFFADQATRNAQVAAFAAETPPPPDPRRLADVDRRLRRLQSGERTRAERRHEIAAHRLEREHFERHLHGDEIPDLAGLPLLRRSSGRILDYLAESELERNGARPGLFRRIRKYFRYGSVRGLDPEDTEVVLRLQRAYYAKRIAELDEEIARLDDELRRADFDRLAQEHRDLSVQALHAHLGERYRGLARTVHDGDQYRRGKEFRRFIEDYPVLLSTCHSLSSSIASGFLLDYLIIDEASQVDPLVAGLALACCRHLVVVGDSRQLPPIPIASAADHVAPSPAYDCRKSILESLREVHGDELPRELLREHYRCDPAIIGFCNKKFYDDELIPYTSGGDGRPMIVVRTVEGNHMRRHRTGGRSNRRELEVIRAEVIPAHCAEVDPADIGVTTPYRLQADKVRDLLDQIASDTVHKFQGRQKKVVVMTTVLDESWPGRSGLPFADDPHLINVAVSRAIERFILVTNNDMMPTSRHIRDLVGHIRYHDLDEDVVDSAVVSIFDLLYQRYSQRLRSLAGRLRNERAYKSEDIAWTVLHDILAEERYQHLTVVAQVLVQNLFPDLSVLTPEQAKYVGHRASVDFVVYNRVTNRPLLAIEVDGFAFHENKPEQLRRDELKNQVFRFHDMPLLRLPTTGSGEQQRIRQALDDAEAHWARPIS</sequence>
<evidence type="ECO:0000259" key="3">
    <source>
        <dbReference type="Pfam" id="PF13086"/>
    </source>
</evidence>
<keyword evidence="1" id="KW-0175">Coiled coil</keyword>
<dbReference type="PANTHER" id="PTHR10887:SF495">
    <property type="entry name" value="HELICASE SENATAXIN ISOFORM X1-RELATED"/>
    <property type="match status" value="1"/>
</dbReference>
<feature type="domain" description="DNA2/NAM7 helicase-like C-terminal" evidence="4">
    <location>
        <begin position="547"/>
        <end position="724"/>
    </location>
</feature>
<keyword evidence="6" id="KW-1185">Reference proteome</keyword>
<protein>
    <recommendedName>
        <fullName evidence="7">DUF2726 domain-containing protein</fullName>
    </recommendedName>
</protein>
<dbReference type="SUPFAM" id="SSF52540">
    <property type="entry name" value="P-loop containing nucleoside triphosphate hydrolases"/>
    <property type="match status" value="2"/>
</dbReference>
<dbReference type="Gene3D" id="3.40.50.300">
    <property type="entry name" value="P-loop containing nucleotide triphosphate hydrolases"/>
    <property type="match status" value="3"/>
</dbReference>
<dbReference type="Pfam" id="PF10881">
    <property type="entry name" value="DUF2726"/>
    <property type="match status" value="1"/>
</dbReference>
<dbReference type="InterPro" id="IPR041677">
    <property type="entry name" value="DNA2/NAM7_AAA_11"/>
</dbReference>
<name>A0A840NJS5_9PSEU</name>
<dbReference type="EMBL" id="JACHIV010000001">
    <property type="protein sequence ID" value="MBB5070558.1"/>
    <property type="molecule type" value="Genomic_DNA"/>
</dbReference>
<dbReference type="InterPro" id="IPR024402">
    <property type="entry name" value="DUF2726"/>
</dbReference>
<dbReference type="Pfam" id="PF13087">
    <property type="entry name" value="AAA_12"/>
    <property type="match status" value="1"/>
</dbReference>
<feature type="domain" description="DNA2/NAM7 helicase helicase" evidence="3">
    <location>
        <begin position="179"/>
        <end position="528"/>
    </location>
</feature>
<evidence type="ECO:0008006" key="7">
    <source>
        <dbReference type="Google" id="ProtNLM"/>
    </source>
</evidence>
<dbReference type="Proteomes" id="UP000580474">
    <property type="component" value="Unassembled WGS sequence"/>
</dbReference>
<dbReference type="InterPro" id="IPR047187">
    <property type="entry name" value="SF1_C_Upf1"/>
</dbReference>
<evidence type="ECO:0000313" key="6">
    <source>
        <dbReference type="Proteomes" id="UP000580474"/>
    </source>
</evidence>
<organism evidence="5 6">
    <name type="scientific">Saccharopolyspora gloriosae</name>
    <dbReference type="NCBI Taxonomy" id="455344"/>
    <lineage>
        <taxon>Bacteria</taxon>
        <taxon>Bacillati</taxon>
        <taxon>Actinomycetota</taxon>
        <taxon>Actinomycetes</taxon>
        <taxon>Pseudonocardiales</taxon>
        <taxon>Pseudonocardiaceae</taxon>
        <taxon>Saccharopolyspora</taxon>
    </lineage>
</organism>
<accession>A0A840NJS5</accession>
<dbReference type="Pfam" id="PF13086">
    <property type="entry name" value="AAA_11"/>
    <property type="match status" value="1"/>
</dbReference>
<dbReference type="InterPro" id="IPR041679">
    <property type="entry name" value="DNA2/NAM7-like_C"/>
</dbReference>
<dbReference type="PANTHER" id="PTHR10887">
    <property type="entry name" value="DNA2/NAM7 HELICASE FAMILY"/>
    <property type="match status" value="1"/>
</dbReference>
<dbReference type="CDD" id="cd17934">
    <property type="entry name" value="DEXXQc_Upf1-like"/>
    <property type="match status" value="1"/>
</dbReference>
<dbReference type="GO" id="GO:0004386">
    <property type="term" value="F:helicase activity"/>
    <property type="evidence" value="ECO:0007669"/>
    <property type="project" value="InterPro"/>
</dbReference>
<evidence type="ECO:0000259" key="2">
    <source>
        <dbReference type="Pfam" id="PF10881"/>
    </source>
</evidence>
<dbReference type="InterPro" id="IPR027417">
    <property type="entry name" value="P-loop_NTPase"/>
</dbReference>
<feature type="domain" description="DUF2726" evidence="2">
    <location>
        <begin position="782"/>
        <end position="903"/>
    </location>
</feature>
<evidence type="ECO:0000313" key="5">
    <source>
        <dbReference type="EMBL" id="MBB5070558.1"/>
    </source>
</evidence>
<dbReference type="AlphaFoldDB" id="A0A840NJS5"/>
<comment type="caution">
    <text evidence="5">The sequence shown here is derived from an EMBL/GenBank/DDBJ whole genome shotgun (WGS) entry which is preliminary data.</text>
</comment>
<reference evidence="5 6" key="1">
    <citation type="submission" date="2020-08" db="EMBL/GenBank/DDBJ databases">
        <title>Sequencing the genomes of 1000 actinobacteria strains.</title>
        <authorList>
            <person name="Klenk H.-P."/>
        </authorList>
    </citation>
    <scope>NUCLEOTIDE SEQUENCE [LARGE SCALE GENOMIC DNA]</scope>
    <source>
        <strain evidence="5 6">DSM 45582</strain>
    </source>
</reference>